<dbReference type="GO" id="GO:0003899">
    <property type="term" value="F:DNA-directed RNA polymerase activity"/>
    <property type="evidence" value="ECO:0007669"/>
    <property type="project" value="UniProtKB-EC"/>
</dbReference>
<dbReference type="GO" id="GO:0003677">
    <property type="term" value="F:DNA binding"/>
    <property type="evidence" value="ECO:0007669"/>
    <property type="project" value="InterPro"/>
</dbReference>
<dbReference type="FunFam" id="1.10.150.390:FF:000004">
    <property type="entry name" value="DNA-directed RNA polymerase subunit"/>
    <property type="match status" value="1"/>
</dbReference>
<dbReference type="Gene3D" id="4.10.860.120">
    <property type="entry name" value="RNA polymerase II, clamp domain"/>
    <property type="match status" value="1"/>
</dbReference>
<evidence type="ECO:0000313" key="18">
    <source>
        <dbReference type="Proteomes" id="UP000221165"/>
    </source>
</evidence>
<dbReference type="InterPro" id="IPR000722">
    <property type="entry name" value="RNA_pol_asu"/>
</dbReference>
<feature type="region of interest" description="Disordered" evidence="15">
    <location>
        <begin position="1090"/>
        <end position="1123"/>
    </location>
</feature>
<dbReference type="CDD" id="cd02736">
    <property type="entry name" value="RNAP_III_Rpc1_C"/>
    <property type="match status" value="1"/>
</dbReference>
<comment type="catalytic activity">
    <reaction evidence="12 14">
        <text>RNA(n) + a ribonucleoside 5'-triphosphate = RNA(n+1) + diphosphate</text>
        <dbReference type="Rhea" id="RHEA:21248"/>
        <dbReference type="Rhea" id="RHEA-COMP:14527"/>
        <dbReference type="Rhea" id="RHEA-COMP:17342"/>
        <dbReference type="ChEBI" id="CHEBI:33019"/>
        <dbReference type="ChEBI" id="CHEBI:61557"/>
        <dbReference type="ChEBI" id="CHEBI:140395"/>
        <dbReference type="EC" id="2.7.7.6"/>
    </reaction>
</comment>
<feature type="region of interest" description="Disordered" evidence="15">
    <location>
        <begin position="1300"/>
        <end position="1327"/>
    </location>
</feature>
<keyword evidence="10 14" id="KW-0804">Transcription</keyword>
<dbReference type="InterPro" id="IPR007083">
    <property type="entry name" value="RNA_pol_Rpb1_4"/>
</dbReference>
<evidence type="ECO:0000256" key="4">
    <source>
        <dbReference type="ARBA" id="ARBA00022478"/>
    </source>
</evidence>
<evidence type="ECO:0000256" key="11">
    <source>
        <dbReference type="ARBA" id="ARBA00023242"/>
    </source>
</evidence>
<dbReference type="Pfam" id="PF05000">
    <property type="entry name" value="RNA_pol_Rpb1_4"/>
    <property type="match status" value="1"/>
</dbReference>
<dbReference type="Pfam" id="PF04998">
    <property type="entry name" value="RNA_pol_Rpb1_5"/>
    <property type="match status" value="1"/>
</dbReference>
<evidence type="ECO:0000256" key="13">
    <source>
        <dbReference type="ARBA" id="ARBA00058108"/>
    </source>
</evidence>
<dbReference type="RefSeq" id="XP_067918775.1">
    <property type="nucleotide sequence ID" value="XM_068069248.1"/>
</dbReference>
<dbReference type="OrthoDB" id="270392at2759"/>
<feature type="compositionally biased region" description="Low complexity" evidence="15">
    <location>
        <begin position="20"/>
        <end position="29"/>
    </location>
</feature>
<dbReference type="Gene3D" id="1.10.132.30">
    <property type="match status" value="1"/>
</dbReference>
<dbReference type="FunFam" id="1.10.274.100:FF:000008">
    <property type="entry name" value="DNA-directed RNA polymerase subunit"/>
    <property type="match status" value="1"/>
</dbReference>
<evidence type="ECO:0000256" key="6">
    <source>
        <dbReference type="ARBA" id="ARBA00022695"/>
    </source>
</evidence>
<evidence type="ECO:0000256" key="3">
    <source>
        <dbReference type="ARBA" id="ARBA00011206"/>
    </source>
</evidence>
<protein>
    <recommendedName>
        <fullName evidence="14">DNA-directed RNA polymerase subunit</fullName>
        <ecNumber evidence="14">2.7.7.6</ecNumber>
    </recommendedName>
</protein>
<dbReference type="Gene3D" id="3.30.1490.180">
    <property type="entry name" value="RNA polymerase ii"/>
    <property type="match status" value="1"/>
</dbReference>
<dbReference type="InterPro" id="IPR042102">
    <property type="entry name" value="RNA_pol_Rpb1_3_sf"/>
</dbReference>
<evidence type="ECO:0000256" key="2">
    <source>
        <dbReference type="ARBA" id="ARBA00006460"/>
    </source>
</evidence>
<feature type="region of interest" description="Disordered" evidence="15">
    <location>
        <begin position="1"/>
        <end position="29"/>
    </location>
</feature>
<sequence length="1732" mass="191517">MTPPHEEGECGGGEKRDDSQSALGSSASSPRVSLTVETLLQNAALRRSFLRKEVVEEKSGAVMTVDAVQFDALSGEEISRYSEVEIFNREIYVNMTNIPQPYGVLDLRLGPNKSDSRCQTCGHTLLQCTGHWGFMQLQTPVYHVGYFKYVLQILYCICKQCAALLQPPEQKEKMLSRVRRHHADAIVKRLLFKRTVEACKKVSKCFQCGAPQGVLKRIVKPSLDQFMKIRHVVKVKDGRGTVTVEDDLDPMYVKNLLERIHPSECEILDIVSPEKLLLSHLIVPPSCIRPSVTIGEQGTTEDDLTCVLSDIAELNGVLKSHAKSGFHTNQFLGLWEFLQLQCTRLINADAPAVAPLLAAKNISKPGRGICQRLKGKEGRFRGNLSGKRVDFSGRTVISPDPNAAISEVVVPEWVAKRLTFPDRVYQANLQQLRAAVLRGCDEWPGACYVHKAGDGGKCSLRFANRRHVADNLQIGDTVERHLCNGDVVLFNRQPSLHRMSIMAHRARVMPWRTFRFNECVCSPYNADFDGDEMNLHLPQTQEARAEALHLMGVVNNLVTPKNGEPLIAATQDFLSSSYLLTHKDVFFSRDQFCLVCSYFTDGLVQVDLPPPTILKPVELWTGKQVIGVLLRPNKRSYVMVNFELREREFAAANVPKGEAPFMCPNDAYIVFRHSELLAGCVGKKVLGDAKFGLFFHLIRDNSSAQAAACMGRIAKLSARWFANRGMTIGVDDVTPSPSLLAAKKELLDGGYDRVAQEIQLYKKGAMQPHPGCSLEQTLEVRVKSILDDLRNEAGKACNRVLHPLNKPLIMFNSGAKGALINIAQMIACVGQQNVSGQRIQNGFVARTLPHFPLNCKDAKSRGFVANSFYSGLQPDEFFFHTMSGREGLVDTAVKTAETGYMQRRLMKALEDLSIRYDNTVRTSDGQIVQFVYGDDGLNPAMMEEKNEPMCLDKVFQHISSLLHIKPLSALKPEASGLTSKSGSVLSNSGSSRLGSSADSGAAGLKACPAGVGDLVDDSSDGLPSTQKTSGPDGDRRNENGPFEKMPPHKAARILASPDANDADCVLPPSNESVLLPYLERYESIDCSLAEASQRQPAGSRMPSRDSLGKTIGGPRPGHVGAPNRAKEDWERLMKLPRSYRQKLCILLHGAKERHQPVFGGGTGAGSRFTNQVRGNFLAHIAVYEWLPLSKQHAPLLPYEILEWSSFLLPKTAEVVPLPLSEHQKLALGESPTHQKGTERVRLFHDELLAWLQRKASEVAGYRRGDHEDPALTEAEYQGLIARWRAQGAGIERREWVIPSSQDTGAKEETKQEPEVGTEKGEHQDGLESTGCLGVKTEHATAVMAQGHPEVGRRWKFSRHHWVTPRHILEFLRCSWRKYVKAISEAGEAVGAMGAQSIGEPGTQMTLKTFHFAGVASMNVTLGVPRIKEIINAAQKIQTPIIEVPLVNDTDYNYAVMVKNRIEKTLLSECCSYIKEVYAPDGAWLVIKLDQHTIRKLFLDINANTVKDAILRLPAINKVRITKSSVEIVNEWKLRVMPPGGNQIFFQLQALKIGLLNVVLCGLKDVKRGVIKCEQVSLPDGKTRDVYGLAVEGYGLRDVMGTQGVKALQATSNHVMEVAQILGIEAARAVIINEIRKCMDAYSMDIDCRHMTLLGDVMTFRGEVLGINRFGIQKMRASTLMLASFEETNEHLFEAAVHHRADPVKGVSECIIMGKQVALGTGSFDLLLSQTGT</sequence>
<dbReference type="InterPro" id="IPR006592">
    <property type="entry name" value="RNA_pol_N"/>
</dbReference>
<dbReference type="Gene3D" id="1.10.150.390">
    <property type="match status" value="1"/>
</dbReference>
<dbReference type="GeneID" id="94432459"/>
<name>A0A2C6K595_9APIC</name>
<keyword evidence="7" id="KW-0479">Metal-binding</keyword>
<evidence type="ECO:0000256" key="10">
    <source>
        <dbReference type="ARBA" id="ARBA00023163"/>
    </source>
</evidence>
<dbReference type="VEuPathDB" id="ToxoDB:CSUI_009129"/>
<reference evidence="17 18" key="1">
    <citation type="journal article" date="2017" name="Int. J. Parasitol.">
        <title>The genome of the protozoan parasite Cystoisospora suis and a reverse vaccinology approach to identify vaccine candidates.</title>
        <authorList>
            <person name="Palmieri N."/>
            <person name="Shrestha A."/>
            <person name="Ruttkowski B."/>
            <person name="Beck T."/>
            <person name="Vogl C."/>
            <person name="Tomley F."/>
            <person name="Blake D.P."/>
            <person name="Joachim A."/>
        </authorList>
    </citation>
    <scope>NUCLEOTIDE SEQUENCE [LARGE SCALE GENOMIC DNA]</scope>
    <source>
        <strain evidence="17 18">Wien I</strain>
    </source>
</reference>
<dbReference type="InterPro" id="IPR044893">
    <property type="entry name" value="RNA_pol_Rpb1_clamp_domain"/>
</dbReference>
<dbReference type="EC" id="2.7.7.6" evidence="14"/>
<evidence type="ECO:0000313" key="17">
    <source>
        <dbReference type="EMBL" id="PHJ17050.1"/>
    </source>
</evidence>
<comment type="caution">
    <text evidence="17">The sequence shown here is derived from an EMBL/GenBank/DDBJ whole genome shotgun (WGS) entry which is preliminary data.</text>
</comment>
<dbReference type="GO" id="GO:0005634">
    <property type="term" value="C:nucleus"/>
    <property type="evidence" value="ECO:0007669"/>
    <property type="project" value="UniProtKB-SubCell"/>
</dbReference>
<dbReference type="InterPro" id="IPR015700">
    <property type="entry name" value="RPC1"/>
</dbReference>
<dbReference type="GO" id="GO:0006351">
    <property type="term" value="P:DNA-templated transcription"/>
    <property type="evidence" value="ECO:0007669"/>
    <property type="project" value="InterPro"/>
</dbReference>
<gene>
    <name evidence="17" type="ORF">CSUI_009129</name>
</gene>
<evidence type="ECO:0000256" key="12">
    <source>
        <dbReference type="ARBA" id="ARBA00048552"/>
    </source>
</evidence>
<comment type="subcellular location">
    <subcellularLocation>
        <location evidence="1">Nucleus</location>
    </subcellularLocation>
</comment>
<proteinExistence type="inferred from homology"/>
<dbReference type="EMBL" id="MIGC01005316">
    <property type="protein sequence ID" value="PHJ17050.1"/>
    <property type="molecule type" value="Genomic_DNA"/>
</dbReference>
<dbReference type="Proteomes" id="UP000221165">
    <property type="component" value="Unassembled WGS sequence"/>
</dbReference>
<keyword evidence="11" id="KW-0539">Nucleus</keyword>
<dbReference type="Gene3D" id="6.10.250.2940">
    <property type="match status" value="1"/>
</dbReference>
<keyword evidence="8" id="KW-0862">Zinc</keyword>
<evidence type="ECO:0000259" key="16">
    <source>
        <dbReference type="SMART" id="SM00663"/>
    </source>
</evidence>
<keyword evidence="18" id="KW-1185">Reference proteome</keyword>
<feature type="domain" description="RNA polymerase N-terminal" evidence="16">
    <location>
        <begin position="274"/>
        <end position="581"/>
    </location>
</feature>
<feature type="compositionally biased region" description="Basic and acidic residues" evidence="15">
    <location>
        <begin position="1"/>
        <end position="19"/>
    </location>
</feature>
<evidence type="ECO:0000256" key="15">
    <source>
        <dbReference type="SAM" id="MobiDB-lite"/>
    </source>
</evidence>
<dbReference type="GO" id="GO:0000428">
    <property type="term" value="C:DNA-directed RNA polymerase complex"/>
    <property type="evidence" value="ECO:0007669"/>
    <property type="project" value="UniProtKB-KW"/>
</dbReference>
<comment type="subunit">
    <text evidence="3">Component of the RNA polymerase III (Pol III) complex consisting of 17 subunits.</text>
</comment>
<dbReference type="InterPro" id="IPR038120">
    <property type="entry name" value="Rpb1_funnel_sf"/>
</dbReference>
<dbReference type="GO" id="GO:0046872">
    <property type="term" value="F:metal ion binding"/>
    <property type="evidence" value="ECO:0007669"/>
    <property type="project" value="UniProtKB-KW"/>
</dbReference>
<dbReference type="InterPro" id="IPR035698">
    <property type="entry name" value="RNAP_III_Rpc1_C"/>
</dbReference>
<dbReference type="InterPro" id="IPR007066">
    <property type="entry name" value="RNA_pol_Rpb1_3"/>
</dbReference>
<dbReference type="Gene3D" id="1.10.274.100">
    <property type="entry name" value="RNA polymerase Rpb1, domain 3"/>
    <property type="match status" value="1"/>
</dbReference>
<dbReference type="InterPro" id="IPR007080">
    <property type="entry name" value="RNA_pol_Rpb1_1"/>
</dbReference>
<dbReference type="PANTHER" id="PTHR48446">
    <property type="entry name" value="DNA-DIRECTED RNA POLYMERASE SUBUNIT BETA' N-TERMINAL SECTION"/>
    <property type="match status" value="1"/>
</dbReference>
<feature type="compositionally biased region" description="Basic and acidic residues" evidence="15">
    <location>
        <begin position="1304"/>
        <end position="1325"/>
    </location>
</feature>
<evidence type="ECO:0000256" key="8">
    <source>
        <dbReference type="ARBA" id="ARBA00022833"/>
    </source>
</evidence>
<dbReference type="NCBIfam" id="NF006336">
    <property type="entry name" value="PRK08566.1"/>
    <property type="match status" value="1"/>
</dbReference>
<dbReference type="FunFam" id="2.40.40.20:FF:000019">
    <property type="entry name" value="DNA-directed RNA polymerase II subunit RPB1"/>
    <property type="match status" value="1"/>
</dbReference>
<dbReference type="InterPro" id="IPR035697">
    <property type="entry name" value="RNAP_III_RPC1_N"/>
</dbReference>
<dbReference type="InterPro" id="IPR007081">
    <property type="entry name" value="RNA_pol_Rpb1_5"/>
</dbReference>
<evidence type="ECO:0000256" key="5">
    <source>
        <dbReference type="ARBA" id="ARBA00022679"/>
    </source>
</evidence>
<evidence type="ECO:0000256" key="14">
    <source>
        <dbReference type="RuleBase" id="RU004279"/>
    </source>
</evidence>
<dbReference type="Pfam" id="PF04983">
    <property type="entry name" value="RNA_pol_Rpb1_3"/>
    <property type="match status" value="1"/>
</dbReference>
<accession>A0A2C6K595</accession>
<dbReference type="Pfam" id="PF00623">
    <property type="entry name" value="RNA_pol_Rpb1_2"/>
    <property type="match status" value="1"/>
</dbReference>
<feature type="region of interest" description="Disordered" evidence="15">
    <location>
        <begin position="1012"/>
        <end position="1047"/>
    </location>
</feature>
<organism evidence="17 18">
    <name type="scientific">Cystoisospora suis</name>
    <dbReference type="NCBI Taxonomy" id="483139"/>
    <lineage>
        <taxon>Eukaryota</taxon>
        <taxon>Sar</taxon>
        <taxon>Alveolata</taxon>
        <taxon>Apicomplexa</taxon>
        <taxon>Conoidasida</taxon>
        <taxon>Coccidia</taxon>
        <taxon>Eucoccidiorida</taxon>
        <taxon>Eimeriorina</taxon>
        <taxon>Sarcocystidae</taxon>
        <taxon>Cystoisospora</taxon>
    </lineage>
</organism>
<dbReference type="SUPFAM" id="SSF64484">
    <property type="entry name" value="beta and beta-prime subunits of DNA dependent RNA-polymerase"/>
    <property type="match status" value="1"/>
</dbReference>
<evidence type="ECO:0000256" key="7">
    <source>
        <dbReference type="ARBA" id="ARBA00022723"/>
    </source>
</evidence>
<dbReference type="SMART" id="SM00663">
    <property type="entry name" value="RPOLA_N"/>
    <property type="match status" value="1"/>
</dbReference>
<keyword evidence="6 14" id="KW-0548">Nucleotidyltransferase</keyword>
<comment type="similarity">
    <text evidence="2 14">Belongs to the RNA polymerase beta' chain family.</text>
</comment>
<evidence type="ECO:0000256" key="1">
    <source>
        <dbReference type="ARBA" id="ARBA00004123"/>
    </source>
</evidence>
<keyword evidence="9" id="KW-0460">Magnesium</keyword>
<comment type="function">
    <text evidence="13">DNA-dependent RNA polymerase catalyzes the transcription of DNA into RNA using the four ribonucleoside triphosphates as substrates. Largest and catalytic core component of RNA polymerase III which synthesizes small RNAs, such as 5S rRNA and tRNAs. Forms the polymerase active center together with the second largest subunit. A single-stranded DNA template strand of the promoter is positioned within the central active site cleft of Pol III. A bridging helix emanates from RPC1 and crosses the cleft near the catalytic site and is thought to promote translocation of Pol III by acting as a ratchet that moves the RNA-DNA hybrid through the active site by switching from straight to bent conformations at each step of nucleotide addition.</text>
</comment>
<feature type="compositionally biased region" description="Low complexity" evidence="15">
    <location>
        <begin position="979"/>
        <end position="999"/>
    </location>
</feature>
<dbReference type="Gene3D" id="6.20.50.80">
    <property type="match status" value="1"/>
</dbReference>
<dbReference type="PANTHER" id="PTHR48446:SF1">
    <property type="entry name" value="DNA-DIRECTED RNA POLYMERASE SUBUNIT BETA' N-TERMINAL SECTION"/>
    <property type="match status" value="1"/>
</dbReference>
<dbReference type="Gene3D" id="2.40.40.20">
    <property type="match status" value="1"/>
</dbReference>
<keyword evidence="5 14" id="KW-0808">Transferase</keyword>
<evidence type="ECO:0000256" key="9">
    <source>
        <dbReference type="ARBA" id="ARBA00022842"/>
    </source>
</evidence>
<feature type="region of interest" description="Disordered" evidence="15">
    <location>
        <begin position="973"/>
        <end position="999"/>
    </location>
</feature>
<dbReference type="Pfam" id="PF04997">
    <property type="entry name" value="RNA_pol_Rpb1_1"/>
    <property type="match status" value="1"/>
</dbReference>
<keyword evidence="4 14" id="KW-0240">DNA-directed RNA polymerase</keyword>
<dbReference type="CDD" id="cd02583">
    <property type="entry name" value="RNAP_III_RPC1_N"/>
    <property type="match status" value="1"/>
</dbReference>